<organism evidence="1 2">
    <name type="scientific">Stachybotrys elegans</name>
    <dbReference type="NCBI Taxonomy" id="80388"/>
    <lineage>
        <taxon>Eukaryota</taxon>
        <taxon>Fungi</taxon>
        <taxon>Dikarya</taxon>
        <taxon>Ascomycota</taxon>
        <taxon>Pezizomycotina</taxon>
        <taxon>Sordariomycetes</taxon>
        <taxon>Hypocreomycetidae</taxon>
        <taxon>Hypocreales</taxon>
        <taxon>Stachybotryaceae</taxon>
        <taxon>Stachybotrys</taxon>
    </lineage>
</organism>
<dbReference type="EMBL" id="JAGPNK010000001">
    <property type="protein sequence ID" value="KAH7327788.1"/>
    <property type="molecule type" value="Genomic_DNA"/>
</dbReference>
<dbReference type="SUPFAM" id="SSF50494">
    <property type="entry name" value="Trypsin-like serine proteases"/>
    <property type="match status" value="1"/>
</dbReference>
<dbReference type="AlphaFoldDB" id="A0A8K0T016"/>
<accession>A0A8K0T016</accession>
<name>A0A8K0T016_9HYPO</name>
<keyword evidence="2" id="KW-1185">Reference proteome</keyword>
<dbReference type="InterPro" id="IPR043504">
    <property type="entry name" value="Peptidase_S1_PA_chymotrypsin"/>
</dbReference>
<sequence>MLTKFPTSYAITPLAGRVTASVTRLPSSDHRILLKKRAWLHKYTVLVPPDLKTRGVPNPAGATLVFAQEEAGTAICLSPNGVLLTCSHCVAETEQELSWDKQHWLLFASGDVVAAKTIAWDAKRDLALMIITSASQSSFPHIRLSSSAPKLRASLLCVGHPGSEDLEASIPGVQTNYDTLVLSKGRFRGLAAGQDPQDNQEIGALMHDCWTYWGHSGAPLVDANTGCLVGVHSSWDEDTGMRRGIPWQALSSFLEEVDGSGQRLPEGWKWYQQ</sequence>
<reference evidence="1" key="1">
    <citation type="journal article" date="2021" name="Nat. Commun.">
        <title>Genetic determinants of endophytism in the Arabidopsis root mycobiome.</title>
        <authorList>
            <person name="Mesny F."/>
            <person name="Miyauchi S."/>
            <person name="Thiergart T."/>
            <person name="Pickel B."/>
            <person name="Atanasova L."/>
            <person name="Karlsson M."/>
            <person name="Huettel B."/>
            <person name="Barry K.W."/>
            <person name="Haridas S."/>
            <person name="Chen C."/>
            <person name="Bauer D."/>
            <person name="Andreopoulos W."/>
            <person name="Pangilinan J."/>
            <person name="LaButti K."/>
            <person name="Riley R."/>
            <person name="Lipzen A."/>
            <person name="Clum A."/>
            <person name="Drula E."/>
            <person name="Henrissat B."/>
            <person name="Kohler A."/>
            <person name="Grigoriev I.V."/>
            <person name="Martin F.M."/>
            <person name="Hacquard S."/>
        </authorList>
    </citation>
    <scope>NUCLEOTIDE SEQUENCE</scope>
    <source>
        <strain evidence="1">MPI-CAGE-CH-0235</strain>
    </source>
</reference>
<proteinExistence type="predicted"/>
<dbReference type="Pfam" id="PF13365">
    <property type="entry name" value="Trypsin_2"/>
    <property type="match status" value="1"/>
</dbReference>
<evidence type="ECO:0000313" key="2">
    <source>
        <dbReference type="Proteomes" id="UP000813444"/>
    </source>
</evidence>
<evidence type="ECO:0000313" key="1">
    <source>
        <dbReference type="EMBL" id="KAH7327788.1"/>
    </source>
</evidence>
<comment type="caution">
    <text evidence="1">The sequence shown here is derived from an EMBL/GenBank/DDBJ whole genome shotgun (WGS) entry which is preliminary data.</text>
</comment>
<dbReference type="Proteomes" id="UP000813444">
    <property type="component" value="Unassembled WGS sequence"/>
</dbReference>
<dbReference type="InterPro" id="IPR009003">
    <property type="entry name" value="Peptidase_S1_PA"/>
</dbReference>
<protein>
    <submittedName>
        <fullName evidence="1">Trypsin-like cysteine/serine peptidase domain-containing protein</fullName>
    </submittedName>
</protein>
<dbReference type="OrthoDB" id="4217619at2759"/>
<dbReference type="Gene3D" id="2.40.10.10">
    <property type="entry name" value="Trypsin-like serine proteases"/>
    <property type="match status" value="2"/>
</dbReference>
<gene>
    <name evidence="1" type="ORF">B0I35DRAFT_346244</name>
</gene>